<feature type="region of interest" description="Disordered" evidence="7">
    <location>
        <begin position="231"/>
        <end position="273"/>
    </location>
</feature>
<dbReference type="FunCoup" id="A0A2G5D8R7">
    <property type="interactions" value="2390"/>
</dbReference>
<feature type="region of interest" description="Disordered" evidence="7">
    <location>
        <begin position="492"/>
        <end position="538"/>
    </location>
</feature>
<dbReference type="PROSITE" id="PS50016">
    <property type="entry name" value="ZF_PHD_2"/>
    <property type="match status" value="1"/>
</dbReference>
<dbReference type="PANTHER" id="PTHR33304">
    <property type="match status" value="1"/>
</dbReference>
<dbReference type="InterPro" id="IPR056280">
    <property type="entry name" value="AIPP2-like_SPOC"/>
</dbReference>
<feature type="region of interest" description="Disordered" evidence="7">
    <location>
        <begin position="552"/>
        <end position="807"/>
    </location>
</feature>
<dbReference type="SMART" id="SM00249">
    <property type="entry name" value="PHD"/>
    <property type="match status" value="1"/>
</dbReference>
<gene>
    <name evidence="9" type="ORF">AQUCO_02600398v1</name>
</gene>
<evidence type="ECO:0000313" key="10">
    <source>
        <dbReference type="Proteomes" id="UP000230069"/>
    </source>
</evidence>
<dbReference type="OrthoDB" id="787137at2759"/>
<feature type="compositionally biased region" description="Basic and acidic residues" evidence="7">
    <location>
        <begin position="571"/>
        <end position="584"/>
    </location>
</feature>
<feature type="compositionally biased region" description="Polar residues" evidence="7">
    <location>
        <begin position="797"/>
        <end position="807"/>
    </location>
</feature>
<feature type="compositionally biased region" description="Basic and acidic residues" evidence="7">
    <location>
        <begin position="329"/>
        <end position="340"/>
    </location>
</feature>
<dbReference type="SUPFAM" id="SSF57903">
    <property type="entry name" value="FYVE/PHD zinc finger"/>
    <property type="match status" value="1"/>
</dbReference>
<feature type="compositionally biased region" description="Low complexity" evidence="7">
    <location>
        <begin position="558"/>
        <end position="569"/>
    </location>
</feature>
<dbReference type="InterPro" id="IPR019787">
    <property type="entry name" value="Znf_PHD-finger"/>
</dbReference>
<dbReference type="Pfam" id="PF23121">
    <property type="entry name" value="SPOC_AIPP2"/>
    <property type="match status" value="1"/>
</dbReference>
<protein>
    <recommendedName>
        <fullName evidence="8">PHD-type domain-containing protein</fullName>
    </recommendedName>
</protein>
<feature type="compositionally biased region" description="Polar residues" evidence="7">
    <location>
        <begin position="509"/>
        <end position="518"/>
    </location>
</feature>
<evidence type="ECO:0000256" key="6">
    <source>
        <dbReference type="PROSITE-ProRule" id="PRU00146"/>
    </source>
</evidence>
<feature type="compositionally biased region" description="Polar residues" evidence="7">
    <location>
        <begin position="341"/>
        <end position="357"/>
    </location>
</feature>
<feature type="compositionally biased region" description="Polar residues" evidence="7">
    <location>
        <begin position="763"/>
        <end position="776"/>
    </location>
</feature>
<dbReference type="InterPro" id="IPR049914">
    <property type="entry name" value="PHD1-3/5-6"/>
</dbReference>
<feature type="region of interest" description="Disordered" evidence="7">
    <location>
        <begin position="385"/>
        <end position="411"/>
    </location>
</feature>
<feature type="compositionally biased region" description="Polar residues" evidence="7">
    <location>
        <begin position="389"/>
        <end position="399"/>
    </location>
</feature>
<evidence type="ECO:0000256" key="2">
    <source>
        <dbReference type="ARBA" id="ARBA00022771"/>
    </source>
</evidence>
<keyword evidence="3" id="KW-0862">Zinc</keyword>
<keyword evidence="4" id="KW-0805">Transcription regulation</keyword>
<feature type="compositionally biased region" description="Polar residues" evidence="7">
    <location>
        <begin position="746"/>
        <end position="756"/>
    </location>
</feature>
<feature type="domain" description="PHD-type" evidence="8">
    <location>
        <begin position="420"/>
        <end position="471"/>
    </location>
</feature>
<organism evidence="9 10">
    <name type="scientific">Aquilegia coerulea</name>
    <name type="common">Rocky mountain columbine</name>
    <dbReference type="NCBI Taxonomy" id="218851"/>
    <lineage>
        <taxon>Eukaryota</taxon>
        <taxon>Viridiplantae</taxon>
        <taxon>Streptophyta</taxon>
        <taxon>Embryophyta</taxon>
        <taxon>Tracheophyta</taxon>
        <taxon>Spermatophyta</taxon>
        <taxon>Magnoliopsida</taxon>
        <taxon>Ranunculales</taxon>
        <taxon>Ranunculaceae</taxon>
        <taxon>Thalictroideae</taxon>
        <taxon>Aquilegia</taxon>
    </lineage>
</organism>
<evidence type="ECO:0000256" key="4">
    <source>
        <dbReference type="ARBA" id="ARBA00023015"/>
    </source>
</evidence>
<dbReference type="InterPro" id="IPR013083">
    <property type="entry name" value="Znf_RING/FYVE/PHD"/>
</dbReference>
<dbReference type="GO" id="GO:0008270">
    <property type="term" value="F:zinc ion binding"/>
    <property type="evidence" value="ECO:0007669"/>
    <property type="project" value="UniProtKB-KW"/>
</dbReference>
<dbReference type="STRING" id="218851.A0A2G5D8R7"/>
<feature type="compositionally biased region" description="Basic and acidic residues" evidence="7">
    <location>
        <begin position="697"/>
        <end position="723"/>
    </location>
</feature>
<dbReference type="InterPro" id="IPR011011">
    <property type="entry name" value="Znf_FYVE_PHD"/>
</dbReference>
<feature type="compositionally biased region" description="Polar residues" evidence="7">
    <location>
        <begin position="116"/>
        <end position="135"/>
    </location>
</feature>
<dbReference type="EMBL" id="KZ305043">
    <property type="protein sequence ID" value="PIA39915.1"/>
    <property type="molecule type" value="Genomic_DNA"/>
</dbReference>
<reference evidence="9 10" key="1">
    <citation type="submission" date="2017-09" db="EMBL/GenBank/DDBJ databases">
        <title>WGS assembly of Aquilegia coerulea Goldsmith.</title>
        <authorList>
            <person name="Hodges S."/>
            <person name="Kramer E."/>
            <person name="Nordborg M."/>
            <person name="Tomkins J."/>
            <person name="Borevitz J."/>
            <person name="Derieg N."/>
            <person name="Yan J."/>
            <person name="Mihaltcheva S."/>
            <person name="Hayes R.D."/>
            <person name="Rokhsar D."/>
        </authorList>
    </citation>
    <scope>NUCLEOTIDE SEQUENCE [LARGE SCALE GENOMIC DNA]</scope>
    <source>
        <strain evidence="10">cv. Goldsmith</strain>
    </source>
</reference>
<evidence type="ECO:0000256" key="7">
    <source>
        <dbReference type="SAM" id="MobiDB-lite"/>
    </source>
</evidence>
<keyword evidence="1" id="KW-0479">Metal-binding</keyword>
<feature type="region of interest" description="Disordered" evidence="7">
    <location>
        <begin position="111"/>
        <end position="164"/>
    </location>
</feature>
<evidence type="ECO:0000256" key="1">
    <source>
        <dbReference type="ARBA" id="ARBA00022723"/>
    </source>
</evidence>
<dbReference type="GO" id="GO:0034244">
    <property type="term" value="P:negative regulation of transcription elongation by RNA polymerase II"/>
    <property type="evidence" value="ECO:0007669"/>
    <property type="project" value="InterPro"/>
</dbReference>
<proteinExistence type="predicted"/>
<dbReference type="InterPro" id="IPR001965">
    <property type="entry name" value="Znf_PHD"/>
</dbReference>
<dbReference type="Proteomes" id="UP000230069">
    <property type="component" value="Unassembled WGS sequence"/>
</dbReference>
<name>A0A2G5D8R7_AQUCA</name>
<dbReference type="InParanoid" id="A0A2G5D8R7"/>
<keyword evidence="5" id="KW-0804">Transcription</keyword>
<sequence>MTPVLVGNYRIQGPLEETDRTLKKTSSSQSEKRLGKCCDTGKFSMKAETGTCNVCAAPCSSCGHFNQAGSCMEIKAENEFSDEVSRVNTASRCSSKEASVMPFYKRRASIDRKPTASETSNLVSASSSHDSMSENAESKASLRMSDSNEDEMLKKDSLGRADAKKDSLGRADARDHLLCNGEDASCVSGANDACTPVKDIGVDVGRKSLSCSAASVGIFIPEGIQKMCRGQSDPDWCAGSQSERTDNCKNSKGGASILSEENKPDHPNGSELLKSAPSEITLSKDIKGVEENISSHHMVESSVFSSQHVQSSSAGLETFTGAQNFSAPKSEDVVPKRDSNKGSLVCTSSSDIPTKDNSCLKPEVLANTEELPAKSMDYIEINEQKEKSSGLSKVPNNQDPPLKSQPLDVSDGSDIVEDDVKVCDICGDAGREDLLAICSRCSDGAEHTYCMRIMMDKVPEGDWLCEVCQMKEEANQRKNKLETVLGAPKISSLSEKSEKSAGTLKSKISPKSGSQVPNTEADKSAKGAPPPRLFPKRLPDTLDLASAAKRQALESNAGSPKPGSPTKPKALSRDSSFKNLDKGKLNAIHPIPPLGASASQETTRPPQNSSKIHPQLQSPRGTLSKSGSFNTSNSKAKVKMVQEVPQKHKLGRHPSLGGSRQEGRVKTISKSSSFSMGSSHSNPIESKAKVQSPNVSRAEDSKGFKLGKERNIIEKRNSFKSDRLVSPASPSNIPSPRDDKKVSPRGESTTLPSSTSKLRDSRAVQTDVRSSSSLKSTAGHGDFKRQSSLVSRGGGYQSFNGNAGDQKSSQVLKKVEIATNLSATADGPSSNSDVVTQDGLPQSRECMVLDTKGEETSFNQSRQSVPAGGKSIRCHKCKEIGHASQFCPNGSICVSVLEATAARSSRDVMNRGSKLKDANEADFVKSSEICKTSGDQSDELFMSRADFVSEVTPKDQLSNSLGLKYSTSSDGAYDRQESFKNCTGDSGRSTAVTDVNYTALQPTGEVCALKEVDINAIVSSDGNQLRPSLCDLQSPVPSPSIPLRGSPIPELDYIWQGGFEVQRSGRHVDFYDGIQAHLSTCASPKVLEVVDKLPHKVLLEEVSCSSTWPIQFQNCATEDNIALYFFAKDLESYGRSYETLVENMMKNDLALKGILNGIELLIFPSNKLCENSKRWNMFYFLWGVFRAKRVNLSKKIDDSLKIPSETNLNLVPLEVGLSSPIVGASRNESSSGNIDEELNTSGRLMNRHEGMPSASLMQFPSSSSGRIDLNAYEESFCDQKCLGLDSSSPRHVTGSDSSLMIPASNVQSSLINGNDTSMGRITDQRRYTITDQEMVNDEDVVDADYMLENGPQKSDRVENEDGAWVVKCNRKRPYSAIVEMAPQTSGESSACTSQQTQWKANTDSILVDGDNECKKKRVYSDSYSSESARGQNCSYSSQMVDMGSSLSTKEQGLEGANDSLMTTERYFFPVESGPSNGIGMRGNSIPVQVISSDEEDQLESESPNLELALGGENKPSTKRMVPLFELLAKKNNDHGKRPKIVTDKCEDDSLGSLSLSLAVPIPDKMVQMVKPVAKEEPERNHIDTSLFLFGGFSGS</sequence>
<dbReference type="Gene3D" id="3.30.40.10">
    <property type="entry name" value="Zinc/RING finger domain, C3HC4 (zinc finger)"/>
    <property type="match status" value="1"/>
</dbReference>
<feature type="compositionally biased region" description="Low complexity" evidence="7">
    <location>
        <begin position="669"/>
        <end position="681"/>
    </location>
</feature>
<feature type="compositionally biased region" description="Polar residues" evidence="7">
    <location>
        <begin position="597"/>
        <end position="635"/>
    </location>
</feature>
<evidence type="ECO:0000313" key="9">
    <source>
        <dbReference type="EMBL" id="PIA39915.1"/>
    </source>
</evidence>
<dbReference type="GO" id="GO:0140566">
    <property type="term" value="F:histone reader activity"/>
    <property type="evidence" value="ECO:0007669"/>
    <property type="project" value="InterPro"/>
</dbReference>
<accession>A0A2G5D8R7</accession>
<feature type="compositionally biased region" description="Basic and acidic residues" evidence="7">
    <location>
        <begin position="151"/>
        <end position="164"/>
    </location>
</feature>
<keyword evidence="10" id="KW-1185">Reference proteome</keyword>
<evidence type="ECO:0000256" key="5">
    <source>
        <dbReference type="ARBA" id="ARBA00023163"/>
    </source>
</evidence>
<feature type="region of interest" description="Disordered" evidence="7">
    <location>
        <begin position="327"/>
        <end position="358"/>
    </location>
</feature>
<keyword evidence="2 6" id="KW-0863">Zinc-finger</keyword>
<dbReference type="PANTHER" id="PTHR33304:SF9">
    <property type="entry name" value="RING_FYVE_PHD ZINC FINGER SUPERFAMILY PROTEIN"/>
    <property type="match status" value="1"/>
</dbReference>
<evidence type="ECO:0000259" key="8">
    <source>
        <dbReference type="PROSITE" id="PS50016"/>
    </source>
</evidence>
<evidence type="ECO:0000256" key="3">
    <source>
        <dbReference type="ARBA" id="ARBA00022833"/>
    </source>
</evidence>